<evidence type="ECO:0000313" key="5">
    <source>
        <dbReference type="EMBL" id="TQS43465.1"/>
    </source>
</evidence>
<dbReference type="GO" id="GO:0003677">
    <property type="term" value="F:DNA binding"/>
    <property type="evidence" value="ECO:0007669"/>
    <property type="project" value="InterPro"/>
</dbReference>
<dbReference type="GO" id="GO:0005737">
    <property type="term" value="C:cytoplasm"/>
    <property type="evidence" value="ECO:0007669"/>
    <property type="project" value="TreeGrafter"/>
</dbReference>
<dbReference type="SUPFAM" id="SSF52540">
    <property type="entry name" value="P-loop containing nucleoside triphosphate hydrolases"/>
    <property type="match status" value="1"/>
</dbReference>
<gene>
    <name evidence="5" type="ORF">FL583_19765</name>
</gene>
<dbReference type="CDD" id="cd06170">
    <property type="entry name" value="LuxR_C_like"/>
    <property type="match status" value="1"/>
</dbReference>
<name>A0A545AS05_9ACTN</name>
<feature type="region of interest" description="Disordered" evidence="3">
    <location>
        <begin position="398"/>
        <end position="420"/>
    </location>
</feature>
<keyword evidence="6" id="KW-1185">Reference proteome</keyword>
<dbReference type="InterPro" id="IPR036388">
    <property type="entry name" value="WH-like_DNA-bd_sf"/>
</dbReference>
<dbReference type="PROSITE" id="PS50043">
    <property type="entry name" value="HTH_LUXR_2"/>
    <property type="match status" value="1"/>
</dbReference>
<dbReference type="InterPro" id="IPR000792">
    <property type="entry name" value="Tscrpt_reg_LuxR_C"/>
</dbReference>
<dbReference type="PRINTS" id="PR00038">
    <property type="entry name" value="HTHLUXR"/>
</dbReference>
<dbReference type="GO" id="GO:0005524">
    <property type="term" value="F:ATP binding"/>
    <property type="evidence" value="ECO:0007669"/>
    <property type="project" value="UniProtKB-KW"/>
</dbReference>
<sequence length="675" mass="70835">MPVLHGRAGELGVITAALAAVGRGRGGTIVVAGAPGSGRTALLAEAVARAPGHGVTPLTELPVEPSDRPATLVLDLAERLATPEPRLLVIDDLQARSGATLHVLRALARRLAGSAILWLVASDARPASPDARATLSALAEAGTELTLGPLPLDAMRALLGDLVGPFDETTATLAERCGGDPGLLVALIDALRADGALRTSAGVTALAGGFSSDRVRGLVDVRLAQLSADARATLAAAATLPPRFRADELARTLRRPPAALWGPVAELTAAALLVDRNGPLEFRQTVLRAVLAGAPADADAGASVIPRPIREAYWRFDWEQVLLGLDVELDRAPDESRGLLGAHRALLYGVVGWAEAALTETAAALAEKRDRGDEFAARCWQKVRFRLLWDAGRLTEARHHPAPAPGELSPGESGSDDPGDVIDVAVLDAAGRLALRSGDRDAYRRAVARAGELEAKGHSPYRLVRAWLTALSTDDPRAALGLAATGDLFARTDVPAGIAFDPADQPRFVRLALAAGARRDASRAVEVAEQRAGRNPRFTLLAAAAAHARGLLEDDPARLLAAAALYRETSRRLDLAAAWEDAARRGADPARLDAAAALLEQAGVRRPRVAGSGQPLTAAERQVVELIVAGVPNREVAERLHCSPHTVNARLRRAFVKLGVHSRVELLQLAADDGI</sequence>
<dbReference type="AlphaFoldDB" id="A0A545AS05"/>
<evidence type="ECO:0000256" key="3">
    <source>
        <dbReference type="SAM" id="MobiDB-lite"/>
    </source>
</evidence>
<dbReference type="EMBL" id="VIRS01000013">
    <property type="protein sequence ID" value="TQS43465.1"/>
    <property type="molecule type" value="Genomic_DNA"/>
</dbReference>
<dbReference type="OrthoDB" id="8482304at2"/>
<dbReference type="PANTHER" id="PTHR16305">
    <property type="entry name" value="TESTICULAR SOLUBLE ADENYLYL CYCLASE"/>
    <property type="match status" value="1"/>
</dbReference>
<dbReference type="SUPFAM" id="SSF46894">
    <property type="entry name" value="C-terminal effector domain of the bipartite response regulators"/>
    <property type="match status" value="1"/>
</dbReference>
<dbReference type="PROSITE" id="PS00622">
    <property type="entry name" value="HTH_LUXR_1"/>
    <property type="match status" value="1"/>
</dbReference>
<dbReference type="GO" id="GO:0006355">
    <property type="term" value="P:regulation of DNA-templated transcription"/>
    <property type="evidence" value="ECO:0007669"/>
    <property type="project" value="InterPro"/>
</dbReference>
<dbReference type="PANTHER" id="PTHR16305:SF28">
    <property type="entry name" value="GUANYLATE CYCLASE DOMAIN-CONTAINING PROTEIN"/>
    <property type="match status" value="1"/>
</dbReference>
<proteinExistence type="predicted"/>
<evidence type="ECO:0000313" key="6">
    <source>
        <dbReference type="Proteomes" id="UP000317982"/>
    </source>
</evidence>
<comment type="caution">
    <text evidence="5">The sequence shown here is derived from an EMBL/GenBank/DDBJ whole genome shotgun (WGS) entry which is preliminary data.</text>
</comment>
<keyword evidence="2" id="KW-0067">ATP-binding</keyword>
<protein>
    <submittedName>
        <fullName evidence="5">Helix-turn-helix transcriptional regulator</fullName>
    </submittedName>
</protein>
<accession>A0A545AS05</accession>
<evidence type="ECO:0000256" key="2">
    <source>
        <dbReference type="ARBA" id="ARBA00022840"/>
    </source>
</evidence>
<dbReference type="Gene3D" id="1.10.10.10">
    <property type="entry name" value="Winged helix-like DNA-binding domain superfamily/Winged helix DNA-binding domain"/>
    <property type="match status" value="1"/>
</dbReference>
<dbReference type="SMART" id="SM00421">
    <property type="entry name" value="HTH_LUXR"/>
    <property type="match status" value="1"/>
</dbReference>
<evidence type="ECO:0000259" key="4">
    <source>
        <dbReference type="PROSITE" id="PS50043"/>
    </source>
</evidence>
<keyword evidence="1" id="KW-0547">Nucleotide-binding</keyword>
<dbReference type="InParanoid" id="A0A545AS05"/>
<dbReference type="Proteomes" id="UP000317982">
    <property type="component" value="Unassembled WGS sequence"/>
</dbReference>
<evidence type="ECO:0000256" key="1">
    <source>
        <dbReference type="ARBA" id="ARBA00022741"/>
    </source>
</evidence>
<dbReference type="RefSeq" id="WP_142706163.1">
    <property type="nucleotide sequence ID" value="NZ_VIRS01000013.1"/>
</dbReference>
<feature type="domain" description="HTH luxR-type" evidence="4">
    <location>
        <begin position="609"/>
        <end position="674"/>
    </location>
</feature>
<dbReference type="GO" id="GO:0004016">
    <property type="term" value="F:adenylate cyclase activity"/>
    <property type="evidence" value="ECO:0007669"/>
    <property type="project" value="TreeGrafter"/>
</dbReference>
<dbReference type="InterPro" id="IPR016032">
    <property type="entry name" value="Sig_transdc_resp-reg_C-effctor"/>
</dbReference>
<dbReference type="InterPro" id="IPR027417">
    <property type="entry name" value="P-loop_NTPase"/>
</dbReference>
<reference evidence="5 6" key="1">
    <citation type="submission" date="2019-07" db="EMBL/GenBank/DDBJ databases">
        <title>Cryptosporangium phraense sp. nov., isolated from plant litter.</title>
        <authorList>
            <person name="Suriyachadkun C."/>
        </authorList>
    </citation>
    <scope>NUCLEOTIDE SEQUENCE [LARGE SCALE GENOMIC DNA]</scope>
    <source>
        <strain evidence="5 6">A-T 5661</strain>
    </source>
</reference>
<organism evidence="5 6">
    <name type="scientific">Cryptosporangium phraense</name>
    <dbReference type="NCBI Taxonomy" id="2593070"/>
    <lineage>
        <taxon>Bacteria</taxon>
        <taxon>Bacillati</taxon>
        <taxon>Actinomycetota</taxon>
        <taxon>Actinomycetes</taxon>
        <taxon>Cryptosporangiales</taxon>
        <taxon>Cryptosporangiaceae</taxon>
        <taxon>Cryptosporangium</taxon>
    </lineage>
</organism>
<dbReference type="Pfam" id="PF00196">
    <property type="entry name" value="GerE"/>
    <property type="match status" value="1"/>
</dbReference>